<keyword evidence="3" id="KW-1185">Reference proteome</keyword>
<evidence type="ECO:0000313" key="3">
    <source>
        <dbReference type="Proteomes" id="UP001454036"/>
    </source>
</evidence>
<dbReference type="InterPro" id="IPR043128">
    <property type="entry name" value="Rev_trsase/Diguanyl_cyclase"/>
</dbReference>
<dbReference type="PANTHER" id="PTHR24559:SF444">
    <property type="entry name" value="REVERSE TRANSCRIPTASE DOMAIN-CONTAINING PROTEIN"/>
    <property type="match status" value="1"/>
</dbReference>
<dbReference type="EMBL" id="BAABME010017517">
    <property type="protein sequence ID" value="GAA0150368.1"/>
    <property type="molecule type" value="Genomic_DNA"/>
</dbReference>
<organism evidence="2 3">
    <name type="scientific">Lithospermum erythrorhizon</name>
    <name type="common">Purple gromwell</name>
    <name type="synonym">Lithospermum officinale var. erythrorhizon</name>
    <dbReference type="NCBI Taxonomy" id="34254"/>
    <lineage>
        <taxon>Eukaryota</taxon>
        <taxon>Viridiplantae</taxon>
        <taxon>Streptophyta</taxon>
        <taxon>Embryophyta</taxon>
        <taxon>Tracheophyta</taxon>
        <taxon>Spermatophyta</taxon>
        <taxon>Magnoliopsida</taxon>
        <taxon>eudicotyledons</taxon>
        <taxon>Gunneridae</taxon>
        <taxon>Pentapetalae</taxon>
        <taxon>asterids</taxon>
        <taxon>lamiids</taxon>
        <taxon>Boraginales</taxon>
        <taxon>Boraginaceae</taxon>
        <taxon>Boraginoideae</taxon>
        <taxon>Lithospermeae</taxon>
        <taxon>Lithospermum</taxon>
    </lineage>
</organism>
<name>A0AAV3PGI7_LITER</name>
<protein>
    <recommendedName>
        <fullName evidence="1">Reverse transcriptase domain-containing protein</fullName>
    </recommendedName>
</protein>
<reference evidence="2 3" key="1">
    <citation type="submission" date="2024-01" db="EMBL/GenBank/DDBJ databases">
        <title>The complete chloroplast genome sequence of Lithospermum erythrorhizon: insights into the phylogenetic relationship among Boraginaceae species and the maternal lineages of purple gromwells.</title>
        <authorList>
            <person name="Okada T."/>
            <person name="Watanabe K."/>
        </authorList>
    </citation>
    <scope>NUCLEOTIDE SEQUENCE [LARGE SCALE GENOMIC DNA]</scope>
</reference>
<dbReference type="Pfam" id="PF00078">
    <property type="entry name" value="RVT_1"/>
    <property type="match status" value="1"/>
</dbReference>
<dbReference type="PANTHER" id="PTHR24559">
    <property type="entry name" value="TRANSPOSON TY3-I GAG-POL POLYPROTEIN"/>
    <property type="match status" value="1"/>
</dbReference>
<dbReference type="AlphaFoldDB" id="A0AAV3PGI7"/>
<dbReference type="InterPro" id="IPR053134">
    <property type="entry name" value="RNA-dir_DNA_polymerase"/>
</dbReference>
<dbReference type="SUPFAM" id="SSF56672">
    <property type="entry name" value="DNA/RNA polymerases"/>
    <property type="match status" value="1"/>
</dbReference>
<gene>
    <name evidence="2" type="ORF">LIER_37107</name>
</gene>
<dbReference type="InterPro" id="IPR043502">
    <property type="entry name" value="DNA/RNA_pol_sf"/>
</dbReference>
<accession>A0AAV3PGI7</accession>
<dbReference type="Proteomes" id="UP001454036">
    <property type="component" value="Unassembled WGS sequence"/>
</dbReference>
<sequence>MCTGFTSINEAYSKDCYPLPNIDRIGRNMEIYVDAMIIKSREADEHEANRREIFDNMRRYKLQLNPDKCVFGVSSGKFLGYIISQRGIEPNTNKIGVVQAMQSPITQKEAQRLTGKMAALTQSIYRAGDRSLPFFKAFKKGK</sequence>
<proteinExistence type="predicted"/>
<feature type="domain" description="Reverse transcriptase" evidence="1">
    <location>
        <begin position="25"/>
        <end position="83"/>
    </location>
</feature>
<dbReference type="InterPro" id="IPR000477">
    <property type="entry name" value="RT_dom"/>
</dbReference>
<dbReference type="Gene3D" id="3.30.70.270">
    <property type="match status" value="1"/>
</dbReference>
<evidence type="ECO:0000259" key="1">
    <source>
        <dbReference type="Pfam" id="PF00078"/>
    </source>
</evidence>
<comment type="caution">
    <text evidence="2">The sequence shown here is derived from an EMBL/GenBank/DDBJ whole genome shotgun (WGS) entry which is preliminary data.</text>
</comment>
<evidence type="ECO:0000313" key="2">
    <source>
        <dbReference type="EMBL" id="GAA0150368.1"/>
    </source>
</evidence>